<reference evidence="1" key="1">
    <citation type="submission" date="2020-05" db="UniProtKB">
        <authorList>
            <consortium name="EnsemblMetazoa"/>
        </authorList>
    </citation>
    <scope>IDENTIFICATION</scope>
    <source>
        <strain evidence="1">SANGQUA</strain>
    </source>
</reference>
<keyword evidence="2" id="KW-1185">Reference proteome</keyword>
<proteinExistence type="predicted"/>
<accession>A0A182XT89</accession>
<evidence type="ECO:0000313" key="1">
    <source>
        <dbReference type="EnsemblMetazoa" id="AQUA015037-PA"/>
    </source>
</evidence>
<dbReference type="EnsemblMetazoa" id="AQUA015037-RA">
    <property type="protein sequence ID" value="AQUA015037-PA"/>
    <property type="gene ID" value="AQUA015037"/>
</dbReference>
<organism evidence="1 2">
    <name type="scientific">Anopheles quadriannulatus</name>
    <name type="common">Mosquito</name>
    <dbReference type="NCBI Taxonomy" id="34691"/>
    <lineage>
        <taxon>Eukaryota</taxon>
        <taxon>Metazoa</taxon>
        <taxon>Ecdysozoa</taxon>
        <taxon>Arthropoda</taxon>
        <taxon>Hexapoda</taxon>
        <taxon>Insecta</taxon>
        <taxon>Pterygota</taxon>
        <taxon>Neoptera</taxon>
        <taxon>Endopterygota</taxon>
        <taxon>Diptera</taxon>
        <taxon>Nematocera</taxon>
        <taxon>Culicoidea</taxon>
        <taxon>Culicidae</taxon>
        <taxon>Anophelinae</taxon>
        <taxon>Anopheles</taxon>
    </lineage>
</organism>
<evidence type="ECO:0000313" key="2">
    <source>
        <dbReference type="Proteomes" id="UP000076407"/>
    </source>
</evidence>
<sequence length="78" mass="9247">MYTFIYLNNSKTIDLFVELKLHTMSSVCMCKILLSRDDCIEAPEEDLFTYLVFGTRAKSKHTRNCYETYIYTRFTVLP</sequence>
<protein>
    <submittedName>
        <fullName evidence="1">Uncharacterized protein</fullName>
    </submittedName>
</protein>
<dbReference type="AlphaFoldDB" id="A0A182XT89"/>
<name>A0A182XT89_ANOQN</name>
<dbReference type="Proteomes" id="UP000076407">
    <property type="component" value="Unassembled WGS sequence"/>
</dbReference>
<dbReference type="VEuPathDB" id="VectorBase:AQUA015037"/>